<dbReference type="CDD" id="cd12797">
    <property type="entry name" value="M23_peptidase"/>
    <property type="match status" value="1"/>
</dbReference>
<accession>A0A4V3ENC1</accession>
<dbReference type="Proteomes" id="UP000295371">
    <property type="component" value="Unassembled WGS sequence"/>
</dbReference>
<feature type="transmembrane region" description="Helical" evidence="2">
    <location>
        <begin position="48"/>
        <end position="70"/>
    </location>
</feature>
<dbReference type="RefSeq" id="WP_133753552.1">
    <property type="nucleotide sequence ID" value="NZ_CP171129.1"/>
</dbReference>
<feature type="compositionally biased region" description="Low complexity" evidence="1">
    <location>
        <begin position="193"/>
        <end position="202"/>
    </location>
</feature>
<dbReference type="InterPro" id="IPR011055">
    <property type="entry name" value="Dup_hybrid_motif"/>
</dbReference>
<feature type="compositionally biased region" description="Polar residues" evidence="1">
    <location>
        <begin position="93"/>
        <end position="102"/>
    </location>
</feature>
<dbReference type="AlphaFoldDB" id="A0A4V3ENC1"/>
<evidence type="ECO:0000256" key="1">
    <source>
        <dbReference type="SAM" id="MobiDB-lite"/>
    </source>
</evidence>
<name>A0A4V3ENC1_9ACTN</name>
<evidence type="ECO:0000256" key="2">
    <source>
        <dbReference type="SAM" id="Phobius"/>
    </source>
</evidence>
<proteinExistence type="predicted"/>
<feature type="domain" description="M23ase beta-sheet core" evidence="3">
    <location>
        <begin position="273"/>
        <end position="365"/>
    </location>
</feature>
<dbReference type="EMBL" id="SOAW01000001">
    <property type="protein sequence ID" value="TDT32978.1"/>
    <property type="molecule type" value="Genomic_DNA"/>
</dbReference>
<protein>
    <submittedName>
        <fullName evidence="4">Peptidase M23-like protein</fullName>
    </submittedName>
</protein>
<evidence type="ECO:0000259" key="3">
    <source>
        <dbReference type="Pfam" id="PF01551"/>
    </source>
</evidence>
<dbReference type="PANTHER" id="PTHR21666:SF270">
    <property type="entry name" value="MUREIN HYDROLASE ACTIVATOR ENVC"/>
    <property type="match status" value="1"/>
</dbReference>
<dbReference type="OrthoDB" id="1099523at2"/>
<dbReference type="SUPFAM" id="SSF51261">
    <property type="entry name" value="Duplicated hybrid motif"/>
    <property type="match status" value="1"/>
</dbReference>
<dbReference type="InterPro" id="IPR016047">
    <property type="entry name" value="M23ase_b-sheet_dom"/>
</dbReference>
<comment type="caution">
    <text evidence="4">The sequence shown here is derived from an EMBL/GenBank/DDBJ whole genome shotgun (WGS) entry which is preliminary data.</text>
</comment>
<keyword evidence="2" id="KW-1133">Transmembrane helix</keyword>
<feature type="compositionally biased region" description="Low complexity" evidence="1">
    <location>
        <begin position="219"/>
        <end position="234"/>
    </location>
</feature>
<keyword evidence="2" id="KW-0472">Membrane</keyword>
<dbReference type="GO" id="GO:0004222">
    <property type="term" value="F:metalloendopeptidase activity"/>
    <property type="evidence" value="ECO:0007669"/>
    <property type="project" value="TreeGrafter"/>
</dbReference>
<feature type="compositionally biased region" description="Low complexity" evidence="1">
    <location>
        <begin position="119"/>
        <end position="132"/>
    </location>
</feature>
<dbReference type="Gene3D" id="2.70.70.10">
    <property type="entry name" value="Glucose Permease (Domain IIA)"/>
    <property type="match status" value="1"/>
</dbReference>
<feature type="compositionally biased region" description="Basic and acidic residues" evidence="1">
    <location>
        <begin position="158"/>
        <end position="181"/>
    </location>
</feature>
<keyword evidence="2" id="KW-0812">Transmembrane</keyword>
<feature type="region of interest" description="Disordered" evidence="1">
    <location>
        <begin position="78"/>
        <end position="244"/>
    </location>
</feature>
<dbReference type="InterPro" id="IPR050570">
    <property type="entry name" value="Cell_wall_metabolism_enzyme"/>
</dbReference>
<sequence length="388" mass="39504">MSPDGRQRRSLGQLRTRVGELRAGTAARAGRALDHIGRDRRSWIRHGIAAAAIAGLGLAGAGAVAMTGVAHEANPAATGISSTAGAPDDAGSTGHQADTSGRSRAGLREATRSGQRSDTQGSGSSEEQSTGQPLDGTVDMAARRAAQKNSKVVDTGQEDTRAEEAARQRSEALKSDAEKSRKLSGTLSKEQRQQQMRAAQEADAGKGNASSGSTAVGRTDSASSDNGSDSGTADLGSSDTAGGTSNGGGALPIAKGSYNIVATFGQVGSWSRYHTGVDFAAPIGTPIRATADGVVTNGGTGPASGWAGIYVSIKFPDGKQMLMAHMASAAVRTGQRVAAGQVIGRVGMTGRTFGPHTHLELYPAGVTPGNVYRTVNPLPWFTAKGLKP</sequence>
<dbReference type="PANTHER" id="PTHR21666">
    <property type="entry name" value="PEPTIDASE-RELATED"/>
    <property type="match status" value="1"/>
</dbReference>
<keyword evidence="5" id="KW-1185">Reference proteome</keyword>
<organism evidence="4 5">
    <name type="scientific">Naumannella halotolerans</name>
    <dbReference type="NCBI Taxonomy" id="993414"/>
    <lineage>
        <taxon>Bacteria</taxon>
        <taxon>Bacillati</taxon>
        <taxon>Actinomycetota</taxon>
        <taxon>Actinomycetes</taxon>
        <taxon>Propionibacteriales</taxon>
        <taxon>Propionibacteriaceae</taxon>
        <taxon>Naumannella</taxon>
    </lineage>
</organism>
<evidence type="ECO:0000313" key="4">
    <source>
        <dbReference type="EMBL" id="TDT32978.1"/>
    </source>
</evidence>
<evidence type="ECO:0000313" key="5">
    <source>
        <dbReference type="Proteomes" id="UP000295371"/>
    </source>
</evidence>
<dbReference type="Pfam" id="PF01551">
    <property type="entry name" value="Peptidase_M23"/>
    <property type="match status" value="1"/>
</dbReference>
<gene>
    <name evidence="4" type="ORF">CLV29_0569</name>
</gene>
<reference evidence="4 5" key="1">
    <citation type="submission" date="2019-03" db="EMBL/GenBank/DDBJ databases">
        <title>Genomic Encyclopedia of Archaeal and Bacterial Type Strains, Phase II (KMG-II): from individual species to whole genera.</title>
        <authorList>
            <person name="Goeker M."/>
        </authorList>
    </citation>
    <scope>NUCLEOTIDE SEQUENCE [LARGE SCALE GENOMIC DNA]</scope>
    <source>
        <strain evidence="4 5">DSM 24323</strain>
    </source>
</reference>